<gene>
    <name evidence="1" type="ORF">SI8410_04006076</name>
</gene>
<protein>
    <submittedName>
        <fullName evidence="1">Uncharacterized protein</fullName>
    </submittedName>
</protein>
<organism evidence="1 2">
    <name type="scientific">Spirodela intermedia</name>
    <name type="common">Intermediate duckweed</name>
    <dbReference type="NCBI Taxonomy" id="51605"/>
    <lineage>
        <taxon>Eukaryota</taxon>
        <taxon>Viridiplantae</taxon>
        <taxon>Streptophyta</taxon>
        <taxon>Embryophyta</taxon>
        <taxon>Tracheophyta</taxon>
        <taxon>Spermatophyta</taxon>
        <taxon>Magnoliopsida</taxon>
        <taxon>Liliopsida</taxon>
        <taxon>Araceae</taxon>
        <taxon>Lemnoideae</taxon>
        <taxon>Spirodela</taxon>
    </lineage>
</organism>
<proteinExistence type="predicted"/>
<reference evidence="1" key="1">
    <citation type="submission" date="2020-02" db="EMBL/GenBank/DDBJ databases">
        <authorList>
            <person name="Scholz U."/>
            <person name="Mascher M."/>
            <person name="Fiebig A."/>
        </authorList>
    </citation>
    <scope>NUCLEOTIDE SEQUENCE</scope>
</reference>
<dbReference type="Proteomes" id="UP000663760">
    <property type="component" value="Chromosome 4"/>
</dbReference>
<evidence type="ECO:0000313" key="2">
    <source>
        <dbReference type="Proteomes" id="UP000663760"/>
    </source>
</evidence>
<name>A0A7I8KEJ9_SPIIN</name>
<evidence type="ECO:0000313" key="1">
    <source>
        <dbReference type="EMBL" id="CAA7395415.1"/>
    </source>
</evidence>
<accession>A0A7I8KEJ9</accession>
<keyword evidence="2" id="KW-1185">Reference proteome</keyword>
<dbReference type="InterPro" id="IPR008949">
    <property type="entry name" value="Isoprenoid_synthase_dom_sf"/>
</dbReference>
<sequence>MAPPQHRPLLPRRLELDKFLPLLHWQGDGENAGGIGEDADMQELVMLVLRNSTGPGRCTLQTFLAVAKSLYYVASCPPAALELHIDKVLFQTVD</sequence>
<dbReference type="Gene3D" id="1.10.600.10">
    <property type="entry name" value="Farnesyl Diphosphate Synthase"/>
    <property type="match status" value="1"/>
</dbReference>
<dbReference type="EMBL" id="LR746267">
    <property type="protein sequence ID" value="CAA7395415.1"/>
    <property type="molecule type" value="Genomic_DNA"/>
</dbReference>
<dbReference type="OrthoDB" id="2343925at2759"/>
<dbReference type="AlphaFoldDB" id="A0A7I8KEJ9"/>